<organism evidence="9 10">
    <name type="scientific">candidate division TA06 bacterium</name>
    <dbReference type="NCBI Taxonomy" id="2250710"/>
    <lineage>
        <taxon>Bacteria</taxon>
        <taxon>Bacteria division TA06</taxon>
    </lineage>
</organism>
<dbReference type="Pfam" id="PF02565">
    <property type="entry name" value="RecO_C"/>
    <property type="match status" value="1"/>
</dbReference>
<evidence type="ECO:0000256" key="1">
    <source>
        <dbReference type="ARBA" id="ARBA00007452"/>
    </source>
</evidence>
<dbReference type="Pfam" id="PF11967">
    <property type="entry name" value="RecO_N"/>
    <property type="match status" value="1"/>
</dbReference>
<evidence type="ECO:0000256" key="3">
    <source>
        <dbReference type="ARBA" id="ARBA00022763"/>
    </source>
</evidence>
<reference evidence="9 10" key="1">
    <citation type="submission" date="2018-06" db="EMBL/GenBank/DDBJ databases">
        <title>Extensive metabolic versatility and redundancy in microbially diverse, dynamic hydrothermal sediments.</title>
        <authorList>
            <person name="Dombrowski N."/>
            <person name="Teske A."/>
            <person name="Baker B.J."/>
        </authorList>
    </citation>
    <scope>NUCLEOTIDE SEQUENCE [LARGE SCALE GENOMIC DNA]</scope>
    <source>
        <strain evidence="9">B10_G13</strain>
    </source>
</reference>
<protein>
    <recommendedName>
        <fullName evidence="2 7">DNA repair protein RecO</fullName>
    </recommendedName>
    <alternativeName>
        <fullName evidence="6 7">Recombination protein O</fullName>
    </alternativeName>
</protein>
<gene>
    <name evidence="7 9" type="primary">recO</name>
    <name evidence="9" type="ORF">DRP43_00815</name>
</gene>
<dbReference type="HAMAP" id="MF_00201">
    <property type="entry name" value="RecO"/>
    <property type="match status" value="1"/>
</dbReference>
<evidence type="ECO:0000256" key="4">
    <source>
        <dbReference type="ARBA" id="ARBA00023172"/>
    </source>
</evidence>
<dbReference type="InterPro" id="IPR022572">
    <property type="entry name" value="DNA_rep/recomb_RecO_N"/>
</dbReference>
<dbReference type="GO" id="GO:0043590">
    <property type="term" value="C:bacterial nucleoid"/>
    <property type="evidence" value="ECO:0007669"/>
    <property type="project" value="TreeGrafter"/>
</dbReference>
<keyword evidence="4 7" id="KW-0233">DNA recombination</keyword>
<dbReference type="Gene3D" id="2.40.50.140">
    <property type="entry name" value="Nucleic acid-binding proteins"/>
    <property type="match status" value="1"/>
</dbReference>
<dbReference type="SUPFAM" id="SSF50249">
    <property type="entry name" value="Nucleic acid-binding proteins"/>
    <property type="match status" value="1"/>
</dbReference>
<comment type="caution">
    <text evidence="9">The sequence shown here is derived from an EMBL/GenBank/DDBJ whole genome shotgun (WGS) entry which is preliminary data.</text>
</comment>
<dbReference type="InterPro" id="IPR003717">
    <property type="entry name" value="RecO"/>
</dbReference>
<evidence type="ECO:0000256" key="2">
    <source>
        <dbReference type="ARBA" id="ARBA00021310"/>
    </source>
</evidence>
<comment type="function">
    <text evidence="7">Involved in DNA repair and RecF pathway recombination.</text>
</comment>
<evidence type="ECO:0000256" key="5">
    <source>
        <dbReference type="ARBA" id="ARBA00023204"/>
    </source>
</evidence>
<evidence type="ECO:0000259" key="8">
    <source>
        <dbReference type="Pfam" id="PF11967"/>
    </source>
</evidence>
<dbReference type="Gene3D" id="1.20.1440.120">
    <property type="entry name" value="Recombination protein O, C-terminal domain"/>
    <property type="match status" value="1"/>
</dbReference>
<dbReference type="AlphaFoldDB" id="A0A660SNQ6"/>
<evidence type="ECO:0000256" key="7">
    <source>
        <dbReference type="HAMAP-Rule" id="MF_00201"/>
    </source>
</evidence>
<dbReference type="GO" id="GO:0006302">
    <property type="term" value="P:double-strand break repair"/>
    <property type="evidence" value="ECO:0007669"/>
    <property type="project" value="TreeGrafter"/>
</dbReference>
<proteinExistence type="inferred from homology"/>
<dbReference type="GO" id="GO:0006310">
    <property type="term" value="P:DNA recombination"/>
    <property type="evidence" value="ECO:0007669"/>
    <property type="project" value="UniProtKB-UniRule"/>
</dbReference>
<name>A0A660SNQ6_UNCT6</name>
<keyword evidence="5 7" id="KW-0234">DNA repair</keyword>
<dbReference type="EMBL" id="QNBD01000021">
    <property type="protein sequence ID" value="RKX72434.1"/>
    <property type="molecule type" value="Genomic_DNA"/>
</dbReference>
<accession>A0A660SNQ6</accession>
<evidence type="ECO:0000313" key="9">
    <source>
        <dbReference type="EMBL" id="RKX72434.1"/>
    </source>
</evidence>
<evidence type="ECO:0000313" key="10">
    <source>
        <dbReference type="Proteomes" id="UP000271125"/>
    </source>
</evidence>
<keyword evidence="3 7" id="KW-0227">DNA damage</keyword>
<dbReference type="InterPro" id="IPR037278">
    <property type="entry name" value="ARFGAP/RecO"/>
</dbReference>
<dbReference type="InterPro" id="IPR012340">
    <property type="entry name" value="NA-bd_OB-fold"/>
</dbReference>
<comment type="similarity">
    <text evidence="1 7">Belongs to the RecO family.</text>
</comment>
<dbReference type="Proteomes" id="UP000271125">
    <property type="component" value="Unassembled WGS sequence"/>
</dbReference>
<dbReference type="SUPFAM" id="SSF57863">
    <property type="entry name" value="ArfGap/RecO-like zinc finger"/>
    <property type="match status" value="1"/>
</dbReference>
<dbReference type="PANTHER" id="PTHR33991">
    <property type="entry name" value="DNA REPAIR PROTEIN RECO"/>
    <property type="match status" value="1"/>
</dbReference>
<evidence type="ECO:0000256" key="6">
    <source>
        <dbReference type="ARBA" id="ARBA00033409"/>
    </source>
</evidence>
<sequence>MSLIKTEGYVLKNIEFRETSRIITLFSRDYGVISIMIKGGRKNNTFSPEIFDTYSKSSFVLYTPHSGEMYKHKESSLITSGIPFSKNIVTFFRVSFIFEIVLKVLPKHIPSNDIYCIVDNVLFKLFNHVNNDKNILYIYYFILNLLNILGYDIDTKHCIKCKTPLNSNAFFSSKGGGFFCSNCLNDNNFINTEINVIATLDKIKNGNLKSIDYNIFESERKRIKNILISSLMYHLGLDIEKYITYI</sequence>
<feature type="domain" description="DNA replication/recombination mediator RecO N-terminal" evidence="8">
    <location>
        <begin position="1"/>
        <end position="79"/>
    </location>
</feature>
<dbReference type="PANTHER" id="PTHR33991:SF1">
    <property type="entry name" value="DNA REPAIR PROTEIN RECO"/>
    <property type="match status" value="1"/>
</dbReference>
<dbReference type="NCBIfam" id="TIGR00613">
    <property type="entry name" value="reco"/>
    <property type="match status" value="1"/>
</dbReference>
<dbReference type="InterPro" id="IPR042242">
    <property type="entry name" value="RecO_C"/>
</dbReference>